<evidence type="ECO:0000256" key="7">
    <source>
        <dbReference type="ARBA" id="ARBA00022741"/>
    </source>
</evidence>
<evidence type="ECO:0000256" key="3">
    <source>
        <dbReference type="ARBA" id="ARBA00011994"/>
    </source>
</evidence>
<gene>
    <name evidence="18" type="ordered locus">Amico_0763</name>
</gene>
<keyword evidence="19" id="KW-1185">Reference proteome</keyword>
<dbReference type="GO" id="GO:0016301">
    <property type="term" value="F:kinase activity"/>
    <property type="evidence" value="ECO:0007669"/>
    <property type="project" value="UniProtKB-UniRule"/>
</dbReference>
<dbReference type="Gene3D" id="3.20.20.60">
    <property type="entry name" value="Phosphoenolpyruvate-binding domains"/>
    <property type="match status" value="1"/>
</dbReference>
<dbReference type="InterPro" id="IPR008279">
    <property type="entry name" value="PEP-util_enz_mobile_dom"/>
</dbReference>
<feature type="domain" description="Pyruvate phosphate dikinase AMP/ATP-binding" evidence="16">
    <location>
        <begin position="62"/>
        <end position="292"/>
    </location>
</feature>
<evidence type="ECO:0000259" key="15">
    <source>
        <dbReference type="Pfam" id="PF00391"/>
    </source>
</evidence>
<dbReference type="Pfam" id="PF02896">
    <property type="entry name" value="PEP-utilizers_C"/>
    <property type="match status" value="1"/>
</dbReference>
<dbReference type="InterPro" id="IPR040442">
    <property type="entry name" value="Pyrv_kinase-like_dom_sf"/>
</dbReference>
<dbReference type="STRING" id="572547.Amico_0763"/>
<feature type="domain" description="PEP-utilising enzyme C-terminal" evidence="17">
    <location>
        <begin position="522"/>
        <end position="882"/>
    </location>
</feature>
<dbReference type="Gene3D" id="1.10.189.10">
    <property type="entry name" value="Pyruvate Phosphate Dikinase, domain 2"/>
    <property type="match status" value="1"/>
</dbReference>
<keyword evidence="6 14" id="KW-0479">Metal-binding</keyword>
<evidence type="ECO:0000256" key="14">
    <source>
        <dbReference type="PIRSR" id="PIRSR000853-3"/>
    </source>
</evidence>
<dbReference type="PANTHER" id="PTHR22931:SF9">
    <property type="entry name" value="PYRUVATE, PHOSPHATE DIKINASE 1, CHLOROPLASTIC"/>
    <property type="match status" value="1"/>
</dbReference>
<evidence type="ECO:0000256" key="8">
    <source>
        <dbReference type="ARBA" id="ARBA00022777"/>
    </source>
</evidence>
<evidence type="ECO:0000256" key="1">
    <source>
        <dbReference type="ARBA" id="ARBA00001946"/>
    </source>
</evidence>
<evidence type="ECO:0000313" key="18">
    <source>
        <dbReference type="EMBL" id="ADE56896.1"/>
    </source>
</evidence>
<sequence>MRDKVLNKYVYDFEEGNATMKDLLGSKGANLSQMVQNGMPVPPGFIVTTKACVEFLEGESFLVDKIWPDIQKAILRMEAKTGKKWGSGPTPLLVSVRSGAPVSMPGMMDSVLNLGLNRDTLEYMAEASQNRRFALDSYRRLIQMFGEVVAGLSPDLFEKVLDEAKKKNNLLYDYQIPAQILEEIVAAYLHIYESHTHSSFPYDPWKQLKMALAAVFKSWNNPRAITYRNLHSIPHNLGTAVSIVSMVFGNLNEQCGTGVCFTRNPSDGSADLYGEFLINAQGEDVVAGVRTPIPISELRYMMADMFNQLVDITGSLERFYKDMQDVEFTIENRKLYILQTRSGKRSAEAAVRIAHDMVQENLIGKSEALTRVTPREAELLLHKQIGSQVDVPLVAEGLPASPGACSGMIVFSPEAAVQWNDEGKNVILVRPETSPDDIHGLAVAEGVVTSRGGMTSHAAVVARGMGKPCVSGCEELFIDVDEKVLYGESLILKEGDIITVDGSNGRVYAGEAPLVDAKITKELSVFLQWADEAASLEVWANADTPEDARRAREFGAKGIGLCRTEHMFMAQDRLPVMEHMIMAPDKESRLKDLELLKEMQKNDFADIFREMSGCPVIIRLLDPPLHEFLPKENVIRQQLFEMQREKESPAQKKKILEMEAVLKKIEMLKEINPMMGFRGCRLGILHPEIYEAQIRAIFEAALLVLGERKAVFPEIMIPLVGLSEEMEIFREMVDRIAEEYYKSTGIIVDYKVGSMIEVPHSVLVADKIAKVADFFSFGTNDLTQAVFAYSRDDAESKFLRAYLQKGILQENPFHTLDREGVGEMMRLCVKKARETRQNMSLGICGEHGGNPESIAFCHIIGLNYVSCSPFRIPVARLAAAQAALGFIN</sequence>
<keyword evidence="18" id="KW-0670">Pyruvate</keyword>
<dbReference type="PROSITE" id="PS00370">
    <property type="entry name" value="PEP_ENZYMES_PHOS_SITE"/>
    <property type="match status" value="1"/>
</dbReference>
<dbReference type="HOGENOM" id="CLU_015345_0_2_0"/>
<dbReference type="RefSeq" id="WP_013048162.1">
    <property type="nucleotide sequence ID" value="NC_014011.1"/>
</dbReference>
<evidence type="ECO:0000256" key="6">
    <source>
        <dbReference type="ARBA" id="ARBA00022723"/>
    </source>
</evidence>
<dbReference type="EC" id="2.7.9.1" evidence="3 11"/>
<proteinExistence type="inferred from homology"/>
<dbReference type="SUPFAM" id="SSF56059">
    <property type="entry name" value="Glutathione synthetase ATP-binding domain-like"/>
    <property type="match status" value="1"/>
</dbReference>
<dbReference type="GO" id="GO:0050242">
    <property type="term" value="F:pyruvate, phosphate dikinase activity"/>
    <property type="evidence" value="ECO:0007669"/>
    <property type="project" value="UniProtKB-UniRule"/>
</dbReference>
<evidence type="ECO:0000313" key="19">
    <source>
        <dbReference type="Proteomes" id="UP000002366"/>
    </source>
</evidence>
<name>D5EEB4_AMICL</name>
<comment type="catalytic activity">
    <reaction evidence="11">
        <text>pyruvate + phosphate + ATP = phosphoenolpyruvate + AMP + diphosphate + H(+)</text>
        <dbReference type="Rhea" id="RHEA:10756"/>
        <dbReference type="ChEBI" id="CHEBI:15361"/>
        <dbReference type="ChEBI" id="CHEBI:15378"/>
        <dbReference type="ChEBI" id="CHEBI:30616"/>
        <dbReference type="ChEBI" id="CHEBI:33019"/>
        <dbReference type="ChEBI" id="CHEBI:43474"/>
        <dbReference type="ChEBI" id="CHEBI:58702"/>
        <dbReference type="ChEBI" id="CHEBI:456215"/>
        <dbReference type="EC" id="2.7.9.1"/>
    </reaction>
</comment>
<comment type="cofactor">
    <cofactor evidence="1 11 14">
        <name>Mg(2+)</name>
        <dbReference type="ChEBI" id="CHEBI:18420"/>
    </cofactor>
</comment>
<evidence type="ECO:0000259" key="17">
    <source>
        <dbReference type="Pfam" id="PF02896"/>
    </source>
</evidence>
<feature type="binding site" evidence="13">
    <location>
        <position position="781"/>
    </location>
    <ligand>
        <name>substrate</name>
    </ligand>
</feature>
<evidence type="ECO:0000256" key="4">
    <source>
        <dbReference type="ARBA" id="ARBA00020138"/>
    </source>
</evidence>
<feature type="active site" description="Tele-phosphohistidine intermediate" evidence="12">
    <location>
        <position position="457"/>
    </location>
</feature>
<keyword evidence="7" id="KW-0547">Nucleotide-binding</keyword>
<feature type="binding site" evidence="13">
    <location>
        <position position="619"/>
    </location>
    <ligand>
        <name>substrate</name>
    </ligand>
</feature>
<dbReference type="AlphaFoldDB" id="D5EEB4"/>
<feature type="binding site" evidence="13">
    <location>
        <position position="563"/>
    </location>
    <ligand>
        <name>substrate</name>
    </ligand>
</feature>
<feature type="domain" description="PEP-utilising enzyme mobile" evidence="15">
    <location>
        <begin position="424"/>
        <end position="505"/>
    </location>
</feature>
<dbReference type="PIRSF" id="PIRSF000853">
    <property type="entry name" value="PPDK"/>
    <property type="match status" value="1"/>
</dbReference>
<dbReference type="Gene3D" id="3.30.1490.20">
    <property type="entry name" value="ATP-grasp fold, A domain"/>
    <property type="match status" value="1"/>
</dbReference>
<dbReference type="SUPFAM" id="SSF51621">
    <property type="entry name" value="Phosphoenolpyruvate/pyruvate domain"/>
    <property type="match status" value="1"/>
</dbReference>
<keyword evidence="10 14" id="KW-0460">Magnesium</keyword>
<keyword evidence="8 18" id="KW-0418">Kinase</keyword>
<feature type="binding site" evidence="14">
    <location>
        <position position="757"/>
    </location>
    <ligand>
        <name>Mg(2+)</name>
        <dbReference type="ChEBI" id="CHEBI:18420"/>
    </ligand>
</feature>
<evidence type="ECO:0000256" key="12">
    <source>
        <dbReference type="PIRSR" id="PIRSR000853-1"/>
    </source>
</evidence>
<feature type="active site" description="Proton donor" evidence="12">
    <location>
        <position position="844"/>
    </location>
</feature>
<dbReference type="InterPro" id="IPR013815">
    <property type="entry name" value="ATP_grasp_subdomain_1"/>
</dbReference>
<keyword evidence="9" id="KW-0067">ATP-binding</keyword>
<dbReference type="Gene3D" id="3.50.30.10">
    <property type="entry name" value="Phosphohistidine domain"/>
    <property type="match status" value="1"/>
</dbReference>
<dbReference type="OrthoDB" id="9765468at2"/>
<evidence type="ECO:0000259" key="16">
    <source>
        <dbReference type="Pfam" id="PF01326"/>
    </source>
</evidence>
<dbReference type="InterPro" id="IPR015813">
    <property type="entry name" value="Pyrv/PenolPyrv_kinase-like_dom"/>
</dbReference>
<feature type="binding site" evidence="13">
    <location>
        <position position="779"/>
    </location>
    <ligand>
        <name>substrate</name>
    </ligand>
</feature>
<feature type="domain" description="Pyruvate phosphate dikinase AMP/ATP-binding" evidence="16">
    <location>
        <begin position="306"/>
        <end position="361"/>
    </location>
</feature>
<dbReference type="Proteomes" id="UP000002366">
    <property type="component" value="Chromosome"/>
</dbReference>
<feature type="binding site" evidence="13">
    <location>
        <position position="778"/>
    </location>
    <ligand>
        <name>substrate</name>
    </ligand>
</feature>
<dbReference type="GO" id="GO:0005524">
    <property type="term" value="F:ATP binding"/>
    <property type="evidence" value="ECO:0007669"/>
    <property type="project" value="UniProtKB-UniRule"/>
</dbReference>
<evidence type="ECO:0000256" key="10">
    <source>
        <dbReference type="ARBA" id="ARBA00022842"/>
    </source>
</evidence>
<dbReference type="InterPro" id="IPR010121">
    <property type="entry name" value="Pyruvate_phosphate_dikinase"/>
</dbReference>
<dbReference type="InterPro" id="IPR002192">
    <property type="entry name" value="PPDK_AMP/ATP-bd"/>
</dbReference>
<evidence type="ECO:0000256" key="5">
    <source>
        <dbReference type="ARBA" id="ARBA00022679"/>
    </source>
</evidence>
<evidence type="ECO:0000256" key="13">
    <source>
        <dbReference type="PIRSR" id="PIRSR000853-2"/>
    </source>
</evidence>
<feature type="binding site" evidence="13">
    <location>
        <position position="780"/>
    </location>
    <ligand>
        <name>substrate</name>
    </ligand>
</feature>
<dbReference type="Gene3D" id="1.20.80.30">
    <property type="match status" value="1"/>
</dbReference>
<dbReference type="Pfam" id="PF01326">
    <property type="entry name" value="PPDK_N"/>
    <property type="match status" value="3"/>
</dbReference>
<dbReference type="EMBL" id="CP001997">
    <property type="protein sequence ID" value="ADE56896.1"/>
    <property type="molecule type" value="Genomic_DNA"/>
</dbReference>
<dbReference type="InterPro" id="IPR018274">
    <property type="entry name" value="PEP_util_AS"/>
</dbReference>
<dbReference type="SUPFAM" id="SSF52009">
    <property type="entry name" value="Phosphohistidine domain"/>
    <property type="match status" value="1"/>
</dbReference>
<evidence type="ECO:0000256" key="2">
    <source>
        <dbReference type="ARBA" id="ARBA00007837"/>
    </source>
</evidence>
<feature type="domain" description="Pyruvate phosphate dikinase AMP/ATP-binding" evidence="16">
    <location>
        <begin position="22"/>
        <end position="59"/>
    </location>
</feature>
<evidence type="ECO:0000256" key="9">
    <source>
        <dbReference type="ARBA" id="ARBA00022840"/>
    </source>
</evidence>
<dbReference type="eggNOG" id="COG0574">
    <property type="taxonomic scope" value="Bacteria"/>
</dbReference>
<feature type="binding site" evidence="13">
    <location>
        <position position="757"/>
    </location>
    <ligand>
        <name>substrate</name>
    </ligand>
</feature>
<evidence type="ECO:0000256" key="11">
    <source>
        <dbReference type="PIRNR" id="PIRNR000853"/>
    </source>
</evidence>
<dbReference type="eggNOG" id="COG1080">
    <property type="taxonomic scope" value="Bacteria"/>
</dbReference>
<dbReference type="InterPro" id="IPR036637">
    <property type="entry name" value="Phosphohistidine_dom_sf"/>
</dbReference>
<comment type="similarity">
    <text evidence="2 11">Belongs to the PEP-utilizing enzyme family.</text>
</comment>
<dbReference type="InterPro" id="IPR000121">
    <property type="entry name" value="PEP_util_C"/>
</dbReference>
<dbReference type="NCBIfam" id="TIGR01828">
    <property type="entry name" value="pyru_phos_dikin"/>
    <property type="match status" value="1"/>
</dbReference>
<dbReference type="Pfam" id="PF00391">
    <property type="entry name" value="PEP-utilizers"/>
    <property type="match status" value="1"/>
</dbReference>
<dbReference type="Gene3D" id="3.30.470.20">
    <property type="entry name" value="ATP-grasp fold, B domain"/>
    <property type="match status" value="1"/>
</dbReference>
<dbReference type="PANTHER" id="PTHR22931">
    <property type="entry name" value="PHOSPHOENOLPYRUVATE DIKINASE-RELATED"/>
    <property type="match status" value="1"/>
</dbReference>
<dbReference type="KEGG" id="aco:Amico_0763"/>
<organism evidence="18 19">
    <name type="scientific">Aminobacterium colombiense (strain DSM 12261 / ALA-1)</name>
    <dbReference type="NCBI Taxonomy" id="572547"/>
    <lineage>
        <taxon>Bacteria</taxon>
        <taxon>Thermotogati</taxon>
        <taxon>Synergistota</taxon>
        <taxon>Synergistia</taxon>
        <taxon>Synergistales</taxon>
        <taxon>Aminobacteriaceae</taxon>
        <taxon>Aminobacterium</taxon>
    </lineage>
</organism>
<protein>
    <recommendedName>
        <fullName evidence="4 11">Pyruvate, phosphate dikinase</fullName>
        <ecNumber evidence="3 11">2.7.9.1</ecNumber>
    </recommendedName>
</protein>
<accession>D5EEB4</accession>
<dbReference type="GO" id="GO:0046872">
    <property type="term" value="F:metal ion binding"/>
    <property type="evidence" value="ECO:0007669"/>
    <property type="project" value="UniProtKB-UniRule"/>
</dbReference>
<dbReference type="NCBIfam" id="NF004531">
    <property type="entry name" value="PRK05878.1"/>
    <property type="match status" value="1"/>
</dbReference>
<keyword evidence="5 18" id="KW-0808">Transferase</keyword>
<feature type="binding site" evidence="14">
    <location>
        <position position="781"/>
    </location>
    <ligand>
        <name>Mg(2+)</name>
        <dbReference type="ChEBI" id="CHEBI:18420"/>
    </ligand>
</feature>
<reference evidence="18 19" key="1">
    <citation type="journal article" date="2010" name="Stand. Genomic Sci.">
        <title>Complete genome sequence of Aminobacterium colombiense type strain (ALA-1).</title>
        <authorList>
            <person name="Chertkov O."/>
            <person name="Sikorski J."/>
            <person name="Brambilla E."/>
            <person name="Lapidus A."/>
            <person name="Copeland A."/>
            <person name="Glavina Del Rio T."/>
            <person name="Nolan M."/>
            <person name="Lucas S."/>
            <person name="Tice H."/>
            <person name="Cheng J.F."/>
            <person name="Han C."/>
            <person name="Detter J.C."/>
            <person name="Bruce D."/>
            <person name="Tapia R."/>
            <person name="Goodwin L."/>
            <person name="Pitluck S."/>
            <person name="Liolios K."/>
            <person name="Ivanova N."/>
            <person name="Mavromatis K."/>
            <person name="Ovchinnikova G."/>
            <person name="Pati A."/>
            <person name="Chen A."/>
            <person name="Palaniappan K."/>
            <person name="Land M."/>
            <person name="Hauser L."/>
            <person name="Chang Y.J."/>
            <person name="Jeffries C.D."/>
            <person name="Spring S."/>
            <person name="Rohde M."/>
            <person name="Goker M."/>
            <person name="Bristow J."/>
            <person name="Eisen J.A."/>
            <person name="Markowitz V."/>
            <person name="Hugenholtz P."/>
            <person name="Kyrpides N.C."/>
            <person name="Klenk H.P."/>
        </authorList>
    </citation>
    <scope>NUCLEOTIDE SEQUENCE [LARGE SCALE GENOMIC DNA]</scope>
    <source>
        <strain evidence="19">DSM 12261 / ALA-1</strain>
    </source>
</reference>